<dbReference type="EMBL" id="QBKQ01000002">
    <property type="protein sequence ID" value="PTX43131.1"/>
    <property type="molecule type" value="Genomic_DNA"/>
</dbReference>
<comment type="caution">
    <text evidence="1">The sequence shown here is derived from an EMBL/GenBank/DDBJ whole genome shotgun (WGS) entry which is preliminary data.</text>
</comment>
<dbReference type="AlphaFoldDB" id="A0A2T6AH53"/>
<dbReference type="OrthoDB" id="1452708at2"/>
<dbReference type="Proteomes" id="UP000244174">
    <property type="component" value="Unassembled WGS sequence"/>
</dbReference>
<keyword evidence="2" id="KW-1185">Reference proteome</keyword>
<organism evidence="1 2">
    <name type="scientific">Christiangramia gaetbulicola</name>
    <dbReference type="NCBI Taxonomy" id="703340"/>
    <lineage>
        <taxon>Bacteria</taxon>
        <taxon>Pseudomonadati</taxon>
        <taxon>Bacteroidota</taxon>
        <taxon>Flavobacteriia</taxon>
        <taxon>Flavobacteriales</taxon>
        <taxon>Flavobacteriaceae</taxon>
        <taxon>Christiangramia</taxon>
    </lineage>
</organism>
<dbReference type="InterPro" id="IPR025514">
    <property type="entry name" value="DUF4402"/>
</dbReference>
<reference evidence="1 2" key="1">
    <citation type="submission" date="2018-04" db="EMBL/GenBank/DDBJ databases">
        <title>Genomic Encyclopedia of Archaeal and Bacterial Type Strains, Phase II (KMG-II): from individual species to whole genera.</title>
        <authorList>
            <person name="Goeker M."/>
        </authorList>
    </citation>
    <scope>NUCLEOTIDE SEQUENCE [LARGE SCALE GENOMIC DNA]</scope>
    <source>
        <strain evidence="1 2">DSM 23082</strain>
    </source>
</reference>
<gene>
    <name evidence="1" type="ORF">C8P64_1657</name>
</gene>
<accession>A0A2T6AH53</accession>
<dbReference type="Pfam" id="PF14352">
    <property type="entry name" value="DUF4402"/>
    <property type="match status" value="1"/>
</dbReference>
<evidence type="ECO:0000313" key="2">
    <source>
        <dbReference type="Proteomes" id="UP000244174"/>
    </source>
</evidence>
<protein>
    <submittedName>
        <fullName evidence="1">Uncharacterized protein DUF4402</fullName>
    </submittedName>
</protein>
<sequence>MFPAWLMGQNSATASFTASVTVIEPIEVKTTSHMNFANIDAREGGTVILHPDNTREAIGSVNLESNSEVSAAVFEVNGQNGYSYDIALPESSYILTNGSENITIKDFQSDFSSGNFSGSSQNVRVGASIYINPDQEPGVYTSQTLLQVTVNYN</sequence>
<name>A0A2T6AH53_9FLAO</name>
<proteinExistence type="predicted"/>
<evidence type="ECO:0000313" key="1">
    <source>
        <dbReference type="EMBL" id="PTX43131.1"/>
    </source>
</evidence>